<dbReference type="Gene3D" id="3.40.50.1460">
    <property type="match status" value="1"/>
</dbReference>
<name>A0A5J4WFV2_9EUKA</name>
<feature type="domain" description="Peptidase C14 caspase" evidence="1">
    <location>
        <begin position="191"/>
        <end position="273"/>
    </location>
</feature>
<dbReference type="InterPro" id="IPR011600">
    <property type="entry name" value="Pept_C14_caspase"/>
</dbReference>
<evidence type="ECO:0000259" key="1">
    <source>
        <dbReference type="Pfam" id="PF00656"/>
    </source>
</evidence>
<dbReference type="Pfam" id="PF00656">
    <property type="entry name" value="Peptidase_C14"/>
    <property type="match status" value="1"/>
</dbReference>
<evidence type="ECO:0000313" key="2">
    <source>
        <dbReference type="EMBL" id="KAA6393870.1"/>
    </source>
</evidence>
<evidence type="ECO:0000313" key="3">
    <source>
        <dbReference type="Proteomes" id="UP000324800"/>
    </source>
</evidence>
<dbReference type="Proteomes" id="UP000324800">
    <property type="component" value="Unassembled WGS sequence"/>
</dbReference>
<accession>A0A5J4WFV2</accession>
<sequence>MATPLQTLFGEWPEESLQIVDGNLSIKAKFKNLSESAYGDLVKVGRAKSGFGSDRWPNPHKRINGYSFYSCFVMPTVFYTSPRCKHNERNLFNNCLSVHFENKTSGENHLRFEHCPAYIASIPAVDTQSKVEQQAGIRRWCQFTAEMTKPAPYDCKYKIELVKFNTTGAINLEIRLRVQIPPNIQIDNCAALFFNQYEGLTHTLDDGPANDGILMAQLFISKGYNVVYLCDATHHEYYKWMHWLLTNVGKEIVSYFQGHGTQVADKTGKEKDGKSEVFAFYNAKKKKATAGQKITAVKGITNEISFM</sequence>
<dbReference type="GO" id="GO:0004197">
    <property type="term" value="F:cysteine-type endopeptidase activity"/>
    <property type="evidence" value="ECO:0007669"/>
    <property type="project" value="InterPro"/>
</dbReference>
<dbReference type="InterPro" id="IPR029030">
    <property type="entry name" value="Caspase-like_dom_sf"/>
</dbReference>
<dbReference type="GO" id="GO:0006508">
    <property type="term" value="P:proteolysis"/>
    <property type="evidence" value="ECO:0007669"/>
    <property type="project" value="InterPro"/>
</dbReference>
<gene>
    <name evidence="2" type="ORF">EZS28_010604</name>
</gene>
<dbReference type="OrthoDB" id="3223806at2759"/>
<dbReference type="SUPFAM" id="SSF52129">
    <property type="entry name" value="Caspase-like"/>
    <property type="match status" value="1"/>
</dbReference>
<comment type="caution">
    <text evidence="2">The sequence shown here is derived from an EMBL/GenBank/DDBJ whole genome shotgun (WGS) entry which is preliminary data.</text>
</comment>
<organism evidence="2 3">
    <name type="scientific">Streblomastix strix</name>
    <dbReference type="NCBI Taxonomy" id="222440"/>
    <lineage>
        <taxon>Eukaryota</taxon>
        <taxon>Metamonada</taxon>
        <taxon>Preaxostyla</taxon>
        <taxon>Oxymonadida</taxon>
        <taxon>Streblomastigidae</taxon>
        <taxon>Streblomastix</taxon>
    </lineage>
</organism>
<dbReference type="AlphaFoldDB" id="A0A5J4WFV2"/>
<dbReference type="EMBL" id="SNRW01002113">
    <property type="protein sequence ID" value="KAA6393870.1"/>
    <property type="molecule type" value="Genomic_DNA"/>
</dbReference>
<reference evidence="2 3" key="1">
    <citation type="submission" date="2019-03" db="EMBL/GenBank/DDBJ databases">
        <title>Single cell metagenomics reveals metabolic interactions within the superorganism composed of flagellate Streblomastix strix and complex community of Bacteroidetes bacteria on its surface.</title>
        <authorList>
            <person name="Treitli S.C."/>
            <person name="Kolisko M."/>
            <person name="Husnik F."/>
            <person name="Keeling P."/>
            <person name="Hampl V."/>
        </authorList>
    </citation>
    <scope>NUCLEOTIDE SEQUENCE [LARGE SCALE GENOMIC DNA]</scope>
    <source>
        <strain evidence="2">ST1C</strain>
    </source>
</reference>
<proteinExistence type="predicted"/>
<protein>
    <recommendedName>
        <fullName evidence="1">Peptidase C14 caspase domain-containing protein</fullName>
    </recommendedName>
</protein>